<comment type="caution">
    <text evidence="1">The sequence shown here is derived from an EMBL/GenBank/DDBJ whole genome shotgun (WGS) entry which is preliminary data.</text>
</comment>
<organism evidence="1 2">
    <name type="scientific">Helicobacter pylori</name>
    <name type="common">Campylobacter pylori</name>
    <dbReference type="NCBI Taxonomy" id="210"/>
    <lineage>
        <taxon>Bacteria</taxon>
        <taxon>Pseudomonadati</taxon>
        <taxon>Campylobacterota</taxon>
        <taxon>Epsilonproteobacteria</taxon>
        <taxon>Campylobacterales</taxon>
        <taxon>Helicobacteraceae</taxon>
        <taxon>Helicobacter</taxon>
    </lineage>
</organism>
<protein>
    <submittedName>
        <fullName evidence="1">DUF3944 domain-containing protein</fullName>
    </submittedName>
</protein>
<dbReference type="InterPro" id="IPR025217">
    <property type="entry name" value="DUF3944"/>
</dbReference>
<dbReference type="AlphaFoldDB" id="A0A496EBE7"/>
<sequence>MAWHTNSDLAFLKRLSSSDLKDLFEMLVYDEDGTLRMNE</sequence>
<reference evidence="1 2" key="1">
    <citation type="submission" date="2018-04" db="EMBL/GenBank/DDBJ databases">
        <title>Complete genome sequences of Helicobacter pylori.</title>
        <authorList>
            <person name="Palau M."/>
            <person name="Minana-Galbis D."/>
        </authorList>
    </citation>
    <scope>NUCLEOTIDE SEQUENCE [LARGE SCALE GENOMIC DNA]</scope>
    <source>
        <strain evidence="1 2">B518</strain>
    </source>
</reference>
<dbReference type="Proteomes" id="UP000272192">
    <property type="component" value="Unassembled WGS sequence"/>
</dbReference>
<evidence type="ECO:0000313" key="1">
    <source>
        <dbReference type="EMBL" id="RKU91910.1"/>
    </source>
</evidence>
<evidence type="ECO:0000313" key="2">
    <source>
        <dbReference type="Proteomes" id="UP000272192"/>
    </source>
</evidence>
<dbReference type="Pfam" id="PF13099">
    <property type="entry name" value="DUF3944"/>
    <property type="match status" value="1"/>
</dbReference>
<name>A0A496EBE7_HELPX</name>
<proteinExistence type="predicted"/>
<dbReference type="EMBL" id="QELB01000120">
    <property type="protein sequence ID" value="RKU91910.1"/>
    <property type="molecule type" value="Genomic_DNA"/>
</dbReference>
<accession>A0A496EBE7</accession>
<gene>
    <name evidence="1" type="ORF">DB721_08600</name>
</gene>